<dbReference type="GO" id="GO:0140664">
    <property type="term" value="F:ATP-dependent DNA damage sensor activity"/>
    <property type="evidence" value="ECO:0007669"/>
    <property type="project" value="InterPro"/>
</dbReference>
<keyword evidence="4" id="KW-0158">Chromosome</keyword>
<dbReference type="RefSeq" id="XP_062726079.1">
    <property type="nucleotide sequence ID" value="XM_062866045.1"/>
</dbReference>
<keyword evidence="9" id="KW-0469">Meiosis</keyword>
<dbReference type="SMART" id="SM00534">
    <property type="entry name" value="MUTSac"/>
    <property type="match status" value="1"/>
</dbReference>
<evidence type="ECO:0000256" key="1">
    <source>
        <dbReference type="ARBA" id="ARBA00004123"/>
    </source>
</evidence>
<evidence type="ECO:0000256" key="10">
    <source>
        <dbReference type="ARBA" id="ARBA00073549"/>
    </source>
</evidence>
<keyword evidence="6" id="KW-0067">ATP-binding</keyword>
<dbReference type="CDD" id="cd03281">
    <property type="entry name" value="ABC_MSH5_euk"/>
    <property type="match status" value="1"/>
</dbReference>
<comment type="subcellular location">
    <subcellularLocation>
        <location evidence="2">Chromosome</location>
    </subcellularLocation>
    <subcellularLocation>
        <location evidence="1">Nucleus</location>
    </subcellularLocation>
</comment>
<dbReference type="SUPFAM" id="SSF48334">
    <property type="entry name" value="DNA repair protein MutS, domain III"/>
    <property type="match status" value="1"/>
</dbReference>
<gene>
    <name evidence="13" type="ORF">B0T15DRAFT_481710</name>
</gene>
<dbReference type="PROSITE" id="PS00486">
    <property type="entry name" value="DNA_MISMATCH_REPAIR_2"/>
    <property type="match status" value="1"/>
</dbReference>
<evidence type="ECO:0000256" key="8">
    <source>
        <dbReference type="ARBA" id="ARBA00023242"/>
    </source>
</evidence>
<dbReference type="InterPro" id="IPR036187">
    <property type="entry name" value="DNA_mismatch_repair_MutS_sf"/>
</dbReference>
<dbReference type="GO" id="GO:0006298">
    <property type="term" value="P:mismatch repair"/>
    <property type="evidence" value="ECO:0007669"/>
    <property type="project" value="InterPro"/>
</dbReference>
<dbReference type="AlphaFoldDB" id="A0AAJ0H1X6"/>
<organism evidence="13 14">
    <name type="scientific">Chaetomium strumarium</name>
    <dbReference type="NCBI Taxonomy" id="1170767"/>
    <lineage>
        <taxon>Eukaryota</taxon>
        <taxon>Fungi</taxon>
        <taxon>Dikarya</taxon>
        <taxon>Ascomycota</taxon>
        <taxon>Pezizomycotina</taxon>
        <taxon>Sordariomycetes</taxon>
        <taxon>Sordariomycetidae</taxon>
        <taxon>Sordariales</taxon>
        <taxon>Chaetomiaceae</taxon>
        <taxon>Chaetomium</taxon>
    </lineage>
</organism>
<dbReference type="PANTHER" id="PTHR11361">
    <property type="entry name" value="DNA MISMATCH REPAIR PROTEIN MUTS FAMILY MEMBER"/>
    <property type="match status" value="1"/>
</dbReference>
<accession>A0AAJ0H1X6</accession>
<comment type="similarity">
    <text evidence="3">Belongs to the DNA mismatch repair MutS family.</text>
</comment>
<dbReference type="Gene3D" id="3.40.50.300">
    <property type="entry name" value="P-loop containing nucleotide triphosphate hydrolases"/>
    <property type="match status" value="1"/>
</dbReference>
<dbReference type="SUPFAM" id="SSF52540">
    <property type="entry name" value="P-loop containing nucleoside triphosphate hydrolases"/>
    <property type="match status" value="1"/>
</dbReference>
<evidence type="ECO:0000256" key="6">
    <source>
        <dbReference type="ARBA" id="ARBA00022840"/>
    </source>
</evidence>
<evidence type="ECO:0000256" key="2">
    <source>
        <dbReference type="ARBA" id="ARBA00004286"/>
    </source>
</evidence>
<dbReference type="Pfam" id="PF05192">
    <property type="entry name" value="MutS_III"/>
    <property type="match status" value="1"/>
</dbReference>
<dbReference type="PANTHER" id="PTHR11361:SF20">
    <property type="entry name" value="MUTS PROTEIN HOMOLOG 5"/>
    <property type="match status" value="1"/>
</dbReference>
<name>A0AAJ0H1X6_9PEZI</name>
<dbReference type="Gene3D" id="1.10.1420.10">
    <property type="match status" value="1"/>
</dbReference>
<dbReference type="GO" id="GO:0030983">
    <property type="term" value="F:mismatched DNA binding"/>
    <property type="evidence" value="ECO:0007669"/>
    <property type="project" value="InterPro"/>
</dbReference>
<dbReference type="InterPro" id="IPR045076">
    <property type="entry name" value="MutS"/>
</dbReference>
<keyword evidence="14" id="KW-1185">Reference proteome</keyword>
<comment type="caution">
    <text evidence="13">The sequence shown here is derived from an EMBL/GenBank/DDBJ whole genome shotgun (WGS) entry which is preliminary data.</text>
</comment>
<evidence type="ECO:0000256" key="3">
    <source>
        <dbReference type="ARBA" id="ARBA00006271"/>
    </source>
</evidence>
<reference evidence="13" key="1">
    <citation type="journal article" date="2023" name="Mol. Phylogenet. Evol.">
        <title>Genome-scale phylogeny and comparative genomics of the fungal order Sordariales.</title>
        <authorList>
            <person name="Hensen N."/>
            <person name="Bonometti L."/>
            <person name="Westerberg I."/>
            <person name="Brannstrom I.O."/>
            <person name="Guillou S."/>
            <person name="Cros-Aarteil S."/>
            <person name="Calhoun S."/>
            <person name="Haridas S."/>
            <person name="Kuo A."/>
            <person name="Mondo S."/>
            <person name="Pangilinan J."/>
            <person name="Riley R."/>
            <person name="LaButti K."/>
            <person name="Andreopoulos B."/>
            <person name="Lipzen A."/>
            <person name="Chen C."/>
            <person name="Yan M."/>
            <person name="Daum C."/>
            <person name="Ng V."/>
            <person name="Clum A."/>
            <person name="Steindorff A."/>
            <person name="Ohm R.A."/>
            <person name="Martin F."/>
            <person name="Silar P."/>
            <person name="Natvig D.O."/>
            <person name="Lalanne C."/>
            <person name="Gautier V."/>
            <person name="Ament-Velasquez S.L."/>
            <person name="Kruys A."/>
            <person name="Hutchinson M.I."/>
            <person name="Powell A.J."/>
            <person name="Barry K."/>
            <person name="Miller A.N."/>
            <person name="Grigoriev I.V."/>
            <person name="Debuchy R."/>
            <person name="Gladieux P."/>
            <person name="Hiltunen Thoren M."/>
            <person name="Johannesson H."/>
        </authorList>
    </citation>
    <scope>NUCLEOTIDE SEQUENCE</scope>
    <source>
        <strain evidence="13">CBS 333.67</strain>
    </source>
</reference>
<dbReference type="InterPro" id="IPR000432">
    <property type="entry name" value="DNA_mismatch_repair_MutS_C"/>
</dbReference>
<proteinExistence type="inferred from homology"/>
<dbReference type="Pfam" id="PF00488">
    <property type="entry name" value="MutS_V"/>
    <property type="match status" value="1"/>
</dbReference>
<dbReference type="GO" id="GO:0005634">
    <property type="term" value="C:nucleus"/>
    <property type="evidence" value="ECO:0007669"/>
    <property type="project" value="UniProtKB-SubCell"/>
</dbReference>
<dbReference type="SMART" id="SM00533">
    <property type="entry name" value="MUTSd"/>
    <property type="match status" value="1"/>
</dbReference>
<dbReference type="InterPro" id="IPR007696">
    <property type="entry name" value="DNA_mismatch_repair_MutS_core"/>
</dbReference>
<sequence>MAIDVDKDGKIGCAYYVAMDEELVLEEEVSMGGIEAVDTIMLQVQPTSIIIPNRSPGDLIDFLERDAQRFDDSEGSGGEQGSYILRHVVSVQFDYEAGKEALARLDLEPSTPGAVEILSLEEEHSRAVGPSIHGRLMRIAEKINLESCLSVGCAGAVLQDLERRRTAEDLPDGEEGTIPFVVRSVRMNTSADAMLMSADSLISLQILQSELHPNPHTRSSNSSEPKAKEALSITGLLQALASSAQGKRRLRQMLLRPSTDIDMIRERHRSIAVLLRAENSETVKNMRKQLRKLKNTKTLLLHVKKGVDRIRGQLSIRVGDWKALLRFSMVSAQLRQATDALKGASEIAIFSRICNDIDVKGFLHLGDIILRTIDFQTSKESGRTEILPEASEYLDGLRQEFADVLHVLPDLKESVVQDVPRDAGKHIRHCTVMPQLGFLIAVALHPETGEGVYHGQHHIKGEWKMCFVSEDVAYYKNHLMLDLDSQYGDLPSRIADEEIEVIMALAAAVLEHEEAILQASELFGELDSLLALALAAEKYNWTAPTMTASNAIDIVDGRHPLQELLAPSYIPNSCYLAGGCGTDGVDEEDPTATNCNGKGAAPSMLILTGPNNSGKSVYMKQVALIVYLSHTGSYVPATRATIGVTDRILTRIATRETVVSDESAFMVDLKQAAFSMNFATRRSLLLIDEFGKGTTAESGSALFAAYLTYLLDLGVDRPKVLAGTHFHDIFENGLLRSEGNVALGHLDVRLEAQAEDPEDQITFLFHLLPGRGPSSLGVLCAAINDVPSDVIKRAEAIVALQDNNESLVEVCSDLSEEDRERLGQAELVARKFLALQVPGKAREQGQDGSIRDLLQSVLPVEELGTPAL</sequence>
<protein>
    <recommendedName>
        <fullName evidence="10">DNA mismatch repair protein MSH5</fullName>
    </recommendedName>
    <alternativeName>
        <fullName evidence="11">MutS protein homolog 5</fullName>
    </alternativeName>
</protein>
<dbReference type="GeneID" id="87884874"/>
<evidence type="ECO:0000256" key="4">
    <source>
        <dbReference type="ARBA" id="ARBA00022454"/>
    </source>
</evidence>
<dbReference type="FunFam" id="3.40.50.300:FF:001067">
    <property type="entry name" value="DNA mismatch repair protein MSH5"/>
    <property type="match status" value="1"/>
</dbReference>
<dbReference type="EMBL" id="JAUDZG010000001">
    <property type="protein sequence ID" value="KAK3310299.1"/>
    <property type="molecule type" value="Genomic_DNA"/>
</dbReference>
<evidence type="ECO:0000256" key="9">
    <source>
        <dbReference type="ARBA" id="ARBA00023254"/>
    </source>
</evidence>
<keyword evidence="7" id="KW-0238">DNA-binding</keyword>
<dbReference type="GO" id="GO:0005694">
    <property type="term" value="C:chromosome"/>
    <property type="evidence" value="ECO:0007669"/>
    <property type="project" value="UniProtKB-SubCell"/>
</dbReference>
<evidence type="ECO:0000256" key="7">
    <source>
        <dbReference type="ARBA" id="ARBA00023125"/>
    </source>
</evidence>
<evidence type="ECO:0000313" key="14">
    <source>
        <dbReference type="Proteomes" id="UP001273166"/>
    </source>
</evidence>
<feature type="domain" description="DNA mismatch repair proteins mutS family" evidence="12">
    <location>
        <begin position="683"/>
        <end position="699"/>
    </location>
</feature>
<dbReference type="GO" id="GO:0005524">
    <property type="term" value="F:ATP binding"/>
    <property type="evidence" value="ECO:0007669"/>
    <property type="project" value="UniProtKB-KW"/>
</dbReference>
<dbReference type="Proteomes" id="UP001273166">
    <property type="component" value="Unassembled WGS sequence"/>
</dbReference>
<evidence type="ECO:0000256" key="5">
    <source>
        <dbReference type="ARBA" id="ARBA00022741"/>
    </source>
</evidence>
<keyword evidence="8" id="KW-0539">Nucleus</keyword>
<dbReference type="InterPro" id="IPR027417">
    <property type="entry name" value="P-loop_NTPase"/>
</dbReference>
<evidence type="ECO:0000256" key="11">
    <source>
        <dbReference type="ARBA" id="ARBA00077470"/>
    </source>
</evidence>
<evidence type="ECO:0000313" key="13">
    <source>
        <dbReference type="EMBL" id="KAK3310299.1"/>
    </source>
</evidence>
<evidence type="ECO:0000259" key="12">
    <source>
        <dbReference type="PROSITE" id="PS00486"/>
    </source>
</evidence>
<dbReference type="GO" id="GO:0051026">
    <property type="term" value="P:chiasma assembly"/>
    <property type="evidence" value="ECO:0007669"/>
    <property type="project" value="TreeGrafter"/>
</dbReference>
<keyword evidence="5" id="KW-0547">Nucleotide-binding</keyword>
<reference evidence="13" key="2">
    <citation type="submission" date="2023-06" db="EMBL/GenBank/DDBJ databases">
        <authorList>
            <consortium name="Lawrence Berkeley National Laboratory"/>
            <person name="Mondo S.J."/>
            <person name="Hensen N."/>
            <person name="Bonometti L."/>
            <person name="Westerberg I."/>
            <person name="Brannstrom I.O."/>
            <person name="Guillou S."/>
            <person name="Cros-Aarteil S."/>
            <person name="Calhoun S."/>
            <person name="Haridas S."/>
            <person name="Kuo A."/>
            <person name="Pangilinan J."/>
            <person name="Riley R."/>
            <person name="Labutti K."/>
            <person name="Andreopoulos B."/>
            <person name="Lipzen A."/>
            <person name="Chen C."/>
            <person name="Yanf M."/>
            <person name="Daum C."/>
            <person name="Ng V."/>
            <person name="Clum A."/>
            <person name="Steindorff A."/>
            <person name="Ohm R."/>
            <person name="Martin F."/>
            <person name="Silar P."/>
            <person name="Natvig D."/>
            <person name="Lalanne C."/>
            <person name="Gautier V."/>
            <person name="Ament-Velasquez S.L."/>
            <person name="Kruys A."/>
            <person name="Hutchinson M.I."/>
            <person name="Powell A.J."/>
            <person name="Barry K."/>
            <person name="Miller A.N."/>
            <person name="Grigoriev I.V."/>
            <person name="Debuchy R."/>
            <person name="Gladieux P."/>
            <person name="Thoren M.H."/>
            <person name="Johannesson H."/>
        </authorList>
    </citation>
    <scope>NUCLEOTIDE SEQUENCE</scope>
    <source>
        <strain evidence="13">CBS 333.67</strain>
    </source>
</reference>